<keyword evidence="2" id="KW-0472">Membrane</keyword>
<dbReference type="EMBL" id="AWUE01012881">
    <property type="protein sequence ID" value="OMP08131.1"/>
    <property type="molecule type" value="Genomic_DNA"/>
</dbReference>
<keyword evidence="2" id="KW-1133">Transmembrane helix</keyword>
<dbReference type="Proteomes" id="UP000187203">
    <property type="component" value="Unassembled WGS sequence"/>
</dbReference>
<dbReference type="PANTHER" id="PTHR34379:SF15">
    <property type="entry name" value="PROTEIN, PUTATIVE-RELATED"/>
    <property type="match status" value="1"/>
</dbReference>
<dbReference type="AlphaFoldDB" id="A0A1R3KM35"/>
<feature type="compositionally biased region" description="Low complexity" evidence="1">
    <location>
        <begin position="141"/>
        <end position="156"/>
    </location>
</feature>
<feature type="transmembrane region" description="Helical" evidence="2">
    <location>
        <begin position="194"/>
        <end position="223"/>
    </location>
</feature>
<dbReference type="PANTHER" id="PTHR34379">
    <property type="entry name" value="OS07G0553800 PROTEIN"/>
    <property type="match status" value="1"/>
</dbReference>
<proteinExistence type="predicted"/>
<evidence type="ECO:0000256" key="1">
    <source>
        <dbReference type="SAM" id="MobiDB-lite"/>
    </source>
</evidence>
<keyword evidence="2" id="KW-0812">Transmembrane</keyword>
<dbReference type="OrthoDB" id="771184at2759"/>
<protein>
    <submittedName>
        <fullName evidence="3">Uncharacterized protein</fullName>
    </submittedName>
</protein>
<gene>
    <name evidence="3" type="ORF">COLO4_06754</name>
</gene>
<accession>A0A1R3KM35</accession>
<dbReference type="InterPro" id="IPR040411">
    <property type="entry name" value="At5g23160-like"/>
</dbReference>
<organism evidence="3 4">
    <name type="scientific">Corchorus olitorius</name>
    <dbReference type="NCBI Taxonomy" id="93759"/>
    <lineage>
        <taxon>Eukaryota</taxon>
        <taxon>Viridiplantae</taxon>
        <taxon>Streptophyta</taxon>
        <taxon>Embryophyta</taxon>
        <taxon>Tracheophyta</taxon>
        <taxon>Spermatophyta</taxon>
        <taxon>Magnoliopsida</taxon>
        <taxon>eudicotyledons</taxon>
        <taxon>Gunneridae</taxon>
        <taxon>Pentapetalae</taxon>
        <taxon>rosids</taxon>
        <taxon>malvids</taxon>
        <taxon>Malvales</taxon>
        <taxon>Malvaceae</taxon>
        <taxon>Grewioideae</taxon>
        <taxon>Apeibeae</taxon>
        <taxon>Corchorus</taxon>
    </lineage>
</organism>
<name>A0A1R3KM35_9ROSI</name>
<evidence type="ECO:0000313" key="3">
    <source>
        <dbReference type="EMBL" id="OMP08131.1"/>
    </source>
</evidence>
<reference evidence="4" key="1">
    <citation type="submission" date="2013-09" db="EMBL/GenBank/DDBJ databases">
        <title>Corchorus olitorius genome sequencing.</title>
        <authorList>
            <person name="Alam M."/>
            <person name="Haque M.S."/>
            <person name="Islam M.S."/>
            <person name="Emdad E.M."/>
            <person name="Islam M.M."/>
            <person name="Ahmed B."/>
            <person name="Halim A."/>
            <person name="Hossen Q.M.M."/>
            <person name="Hossain M.Z."/>
            <person name="Ahmed R."/>
            <person name="Khan M.M."/>
            <person name="Islam R."/>
            <person name="Rashid M.M."/>
            <person name="Khan S.A."/>
            <person name="Rahman M.S."/>
            <person name="Alam M."/>
            <person name="Yahiya A.S."/>
            <person name="Khan M.S."/>
            <person name="Azam M.S."/>
            <person name="Haque T."/>
            <person name="Lashkar M.Z.H."/>
            <person name="Akhand A.I."/>
            <person name="Morshed G."/>
            <person name="Roy S."/>
            <person name="Uddin K.S."/>
            <person name="Rabeya T."/>
            <person name="Hossain A.S."/>
            <person name="Chowdhury A."/>
            <person name="Snigdha A.R."/>
            <person name="Mortoza M.S."/>
            <person name="Matin S.A."/>
            <person name="Hoque S.M.E."/>
            <person name="Islam M.K."/>
            <person name="Roy D.K."/>
            <person name="Haider R."/>
            <person name="Moosa M.M."/>
            <person name="Elias S.M."/>
            <person name="Hasan A.M."/>
            <person name="Jahan S."/>
            <person name="Shafiuddin M."/>
            <person name="Mahmood N."/>
            <person name="Shommy N.S."/>
        </authorList>
    </citation>
    <scope>NUCLEOTIDE SEQUENCE [LARGE SCALE GENOMIC DNA]</scope>
    <source>
        <strain evidence="4">cv. O-4</strain>
    </source>
</reference>
<feature type="region of interest" description="Disordered" evidence="1">
    <location>
        <begin position="141"/>
        <end position="169"/>
    </location>
</feature>
<evidence type="ECO:0000313" key="4">
    <source>
        <dbReference type="Proteomes" id="UP000187203"/>
    </source>
</evidence>
<sequence>MKNVSRNKFLLCFRPVVDVDLMIESKAVSVHRSENQALTAYVGVENKDDMKPSTAALSSVSDAENSIVLHRPTKKTFSQVVKAVVFEIVLAKRVRERKAIDQRSYSGKHNSKLCKSVDKVLSGKEIQDTLSKSESVSSLSSYSSSSSSSPSFSPNSTQKPERQNLQNNDDTCRNYQQEREIKPKQEGSSRNNNAIFLLLVSLAVTIFWGKICAILFTSIWLYFVPQQQQSTGVIRNLESIKRSSEKKSRDYYKKKVIMEGLLDRNYNRGALNF</sequence>
<keyword evidence="4" id="KW-1185">Reference proteome</keyword>
<evidence type="ECO:0000256" key="2">
    <source>
        <dbReference type="SAM" id="Phobius"/>
    </source>
</evidence>
<comment type="caution">
    <text evidence="3">The sequence shown here is derived from an EMBL/GenBank/DDBJ whole genome shotgun (WGS) entry which is preliminary data.</text>
</comment>